<evidence type="ECO:0000256" key="1">
    <source>
        <dbReference type="SAM" id="MobiDB-lite"/>
    </source>
</evidence>
<evidence type="ECO:0000313" key="3">
    <source>
        <dbReference type="Proteomes" id="UP000735302"/>
    </source>
</evidence>
<evidence type="ECO:0000313" key="2">
    <source>
        <dbReference type="EMBL" id="GFO45959.1"/>
    </source>
</evidence>
<gene>
    <name evidence="2" type="ORF">PoB_007246400</name>
</gene>
<dbReference type="Proteomes" id="UP000735302">
    <property type="component" value="Unassembled WGS sequence"/>
</dbReference>
<reference evidence="2 3" key="1">
    <citation type="journal article" date="2021" name="Elife">
        <title>Chloroplast acquisition without the gene transfer in kleptoplastic sea slugs, Plakobranchus ocellatus.</title>
        <authorList>
            <person name="Maeda T."/>
            <person name="Takahashi S."/>
            <person name="Yoshida T."/>
            <person name="Shimamura S."/>
            <person name="Takaki Y."/>
            <person name="Nagai Y."/>
            <person name="Toyoda A."/>
            <person name="Suzuki Y."/>
            <person name="Arimoto A."/>
            <person name="Ishii H."/>
            <person name="Satoh N."/>
            <person name="Nishiyama T."/>
            <person name="Hasebe M."/>
            <person name="Maruyama T."/>
            <person name="Minagawa J."/>
            <person name="Obokata J."/>
            <person name="Shigenobu S."/>
        </authorList>
    </citation>
    <scope>NUCLEOTIDE SEQUENCE [LARGE SCALE GENOMIC DNA]</scope>
</reference>
<feature type="region of interest" description="Disordered" evidence="1">
    <location>
        <begin position="69"/>
        <end position="103"/>
    </location>
</feature>
<keyword evidence="3" id="KW-1185">Reference proteome</keyword>
<name>A0AAV4DPL8_9GAST</name>
<sequence>MPLYTCKGSSMKLDCTMRTQASLIDFDNPPTFSGMSLTVLRKLSQLTIPSSFSLRQKIPESLKIIIPRKRRGKTRQRTIKAKSIGRRRGRRRKRGRRSEEEEE</sequence>
<dbReference type="AlphaFoldDB" id="A0AAV4DPL8"/>
<accession>A0AAV4DPL8</accession>
<organism evidence="2 3">
    <name type="scientific">Plakobranchus ocellatus</name>
    <dbReference type="NCBI Taxonomy" id="259542"/>
    <lineage>
        <taxon>Eukaryota</taxon>
        <taxon>Metazoa</taxon>
        <taxon>Spiralia</taxon>
        <taxon>Lophotrochozoa</taxon>
        <taxon>Mollusca</taxon>
        <taxon>Gastropoda</taxon>
        <taxon>Heterobranchia</taxon>
        <taxon>Euthyneura</taxon>
        <taxon>Panpulmonata</taxon>
        <taxon>Sacoglossa</taxon>
        <taxon>Placobranchoidea</taxon>
        <taxon>Plakobranchidae</taxon>
        <taxon>Plakobranchus</taxon>
    </lineage>
</organism>
<comment type="caution">
    <text evidence="2">The sequence shown here is derived from an EMBL/GenBank/DDBJ whole genome shotgun (WGS) entry which is preliminary data.</text>
</comment>
<dbReference type="EMBL" id="BLXT01008122">
    <property type="protein sequence ID" value="GFO45959.1"/>
    <property type="molecule type" value="Genomic_DNA"/>
</dbReference>
<proteinExistence type="predicted"/>
<feature type="compositionally biased region" description="Basic residues" evidence="1">
    <location>
        <begin position="69"/>
        <end position="96"/>
    </location>
</feature>
<protein>
    <submittedName>
        <fullName evidence="2">Uncharacterized protein</fullName>
    </submittedName>
</protein>